<dbReference type="Pfam" id="PF00460">
    <property type="entry name" value="Flg_bb_rod"/>
    <property type="match status" value="1"/>
</dbReference>
<sequence length="161" mass="16581">MDKLDAELRFGREALNLRAYRQELLSSNIANVDTPGYKSRDVDFAASLGRALGGAQDEGAGVAGGSAGRLPLAASQNGAVQPAVLAMSATSGAHLAGLATAASARYGTPQYRTPAQSSLDGNTVELDAERVNFADNALHYQTGMTVVSQQIKTMLAALGNG</sequence>
<dbReference type="PROSITE" id="PS00588">
    <property type="entry name" value="FLAGELLA_BB_ROD"/>
    <property type="match status" value="1"/>
</dbReference>
<gene>
    <name evidence="8" type="ORF">SAMN05216551_101481</name>
</gene>
<comment type="similarity">
    <text evidence="2 6">Belongs to the flagella basal body rod proteins family.</text>
</comment>
<dbReference type="EMBL" id="FNLO01000001">
    <property type="protein sequence ID" value="SDV46610.1"/>
    <property type="molecule type" value="Genomic_DNA"/>
</dbReference>
<organism evidence="8 9">
    <name type="scientific">Chitinasiproducens palmae</name>
    <dbReference type="NCBI Taxonomy" id="1770053"/>
    <lineage>
        <taxon>Bacteria</taxon>
        <taxon>Pseudomonadati</taxon>
        <taxon>Pseudomonadota</taxon>
        <taxon>Betaproteobacteria</taxon>
        <taxon>Burkholderiales</taxon>
        <taxon>Burkholderiaceae</taxon>
        <taxon>Chitinasiproducens</taxon>
    </lineage>
</organism>
<dbReference type="RefSeq" id="WP_091904170.1">
    <property type="nucleotide sequence ID" value="NZ_FNLO01000001.1"/>
</dbReference>
<dbReference type="InterPro" id="IPR019776">
    <property type="entry name" value="Flagellar_basal_body_rod_CS"/>
</dbReference>
<evidence type="ECO:0000256" key="2">
    <source>
        <dbReference type="ARBA" id="ARBA00009677"/>
    </source>
</evidence>
<protein>
    <recommendedName>
        <fullName evidence="3 6">Flagellar basal body rod protein FlgB</fullName>
    </recommendedName>
</protein>
<dbReference type="InterPro" id="IPR006300">
    <property type="entry name" value="FlgB"/>
</dbReference>
<keyword evidence="8" id="KW-0966">Cell projection</keyword>
<dbReference type="PANTHER" id="PTHR30435">
    <property type="entry name" value="FLAGELLAR PROTEIN"/>
    <property type="match status" value="1"/>
</dbReference>
<dbReference type="GO" id="GO:0030694">
    <property type="term" value="C:bacterial-type flagellum basal body, rod"/>
    <property type="evidence" value="ECO:0007669"/>
    <property type="project" value="InterPro"/>
</dbReference>
<comment type="subunit">
    <text evidence="6">The basal body constitutes a major portion of the flagellar organelle and consists of a number of rings mounted on a central rod.</text>
</comment>
<dbReference type="PIRSF" id="PIRSF002889">
    <property type="entry name" value="Rod_FlgB"/>
    <property type="match status" value="1"/>
</dbReference>
<comment type="subcellular location">
    <subcellularLocation>
        <location evidence="1 6">Bacterial flagellum basal body</location>
    </subcellularLocation>
</comment>
<dbReference type="OrthoDB" id="9788334at2"/>
<keyword evidence="4 6" id="KW-0975">Bacterial flagellum</keyword>
<feature type="domain" description="Flagellar basal body rod protein N-terminal" evidence="7">
    <location>
        <begin position="8"/>
        <end position="38"/>
    </location>
</feature>
<dbReference type="PANTHER" id="PTHR30435:SF12">
    <property type="entry name" value="FLAGELLAR BASAL BODY ROD PROTEIN FLGB"/>
    <property type="match status" value="1"/>
</dbReference>
<dbReference type="InterPro" id="IPR001444">
    <property type="entry name" value="Flag_bb_rod_N"/>
</dbReference>
<accession>A0A1H2PLQ7</accession>
<dbReference type="GO" id="GO:0071973">
    <property type="term" value="P:bacterial-type flagellum-dependent cell motility"/>
    <property type="evidence" value="ECO:0007669"/>
    <property type="project" value="InterPro"/>
</dbReference>
<evidence type="ECO:0000256" key="4">
    <source>
        <dbReference type="ARBA" id="ARBA00023143"/>
    </source>
</evidence>
<evidence type="ECO:0000259" key="7">
    <source>
        <dbReference type="Pfam" id="PF00460"/>
    </source>
</evidence>
<keyword evidence="8" id="KW-0969">Cilium</keyword>
<evidence type="ECO:0000256" key="1">
    <source>
        <dbReference type="ARBA" id="ARBA00004117"/>
    </source>
</evidence>
<dbReference type="AlphaFoldDB" id="A0A1H2PLQ7"/>
<keyword evidence="9" id="KW-1185">Reference proteome</keyword>
<evidence type="ECO:0000256" key="5">
    <source>
        <dbReference type="ARBA" id="ARBA00024934"/>
    </source>
</evidence>
<evidence type="ECO:0000313" key="9">
    <source>
        <dbReference type="Proteomes" id="UP000243719"/>
    </source>
</evidence>
<dbReference type="Proteomes" id="UP000243719">
    <property type="component" value="Unassembled WGS sequence"/>
</dbReference>
<dbReference type="STRING" id="1770053.SAMN05216551_101481"/>
<reference evidence="9" key="1">
    <citation type="submission" date="2016-09" db="EMBL/GenBank/DDBJ databases">
        <authorList>
            <person name="Varghese N."/>
            <person name="Submissions S."/>
        </authorList>
    </citation>
    <scope>NUCLEOTIDE SEQUENCE [LARGE SCALE GENOMIC DNA]</scope>
    <source>
        <strain evidence="9">JS23</strain>
    </source>
</reference>
<proteinExistence type="inferred from homology"/>
<dbReference type="NCBIfam" id="TIGR01396">
    <property type="entry name" value="FlgB"/>
    <property type="match status" value="1"/>
</dbReference>
<name>A0A1H2PLQ7_9BURK</name>
<keyword evidence="8" id="KW-0282">Flagellum</keyword>
<comment type="function">
    <text evidence="5 6">Structural component of flagellum, the bacterial motility apparatus. Part of the rod structure of flagellar basal body.</text>
</comment>
<evidence type="ECO:0000313" key="8">
    <source>
        <dbReference type="EMBL" id="SDV46610.1"/>
    </source>
</evidence>
<evidence type="ECO:0000256" key="6">
    <source>
        <dbReference type="PIRNR" id="PIRNR002889"/>
    </source>
</evidence>
<evidence type="ECO:0000256" key="3">
    <source>
        <dbReference type="ARBA" id="ARBA00014376"/>
    </source>
</evidence>